<evidence type="ECO:0000256" key="5">
    <source>
        <dbReference type="ARBA" id="ARBA00023027"/>
    </source>
</evidence>
<dbReference type="InterPro" id="IPR023753">
    <property type="entry name" value="FAD/NAD-binding_dom"/>
</dbReference>
<sequence length="486" mass="51735">MDSPPGVTTDRGPTKDPVGRIRSGVWTTAASAGRHWCVNQVTTAGGGIIRILIVGGGPAGLTAAQRLQRALRDQLRTGRAQITLVEAAPYLTYRPLLPEVAAGSVDPRHVVVPLRPALPDCTVLTARISRIDHSRRLAWIAPQDGVEVELPYDELVLTVGSVSRTRPVPGLAEHGLGFETVGEAVSLRNHVLAQLDLASSTRDPELRHAALTFVFVGAGYGGVGALAELEDMARYAIREYPTIQPDDLRWVLVEATDRILAEAAPELAAHALAQLRERNVDVRLSTQLDSAQGLITLSDGTRFAARTLVWTAGVRPAPLLAATDLPLGAGGRVECLDTLQVAGPDGRPLPGAWAAGDCAAVPDPPHGSCPPNAQQALAQAARLADNLVAVAAGRPAQAYLPERTLASASLGLHRAVAHTGGRSRTGRRAWLLHRARTLRRLPSTDRRIRVLADWLLGALFSREVASLAAVEHPRAEFRAAVGEHDH</sequence>
<dbReference type="PRINTS" id="PR00368">
    <property type="entry name" value="FADPNR"/>
</dbReference>
<dbReference type="PRINTS" id="PR00469">
    <property type="entry name" value="PNDRDTASEII"/>
</dbReference>
<keyword evidence="4" id="KW-0560">Oxidoreductase</keyword>
<gene>
    <name evidence="8" type="ORF">C7C46_00210</name>
</gene>
<dbReference type="OrthoDB" id="9781621at2"/>
<dbReference type="SUPFAM" id="SSF51905">
    <property type="entry name" value="FAD/NAD(P)-binding domain"/>
    <property type="match status" value="1"/>
</dbReference>
<evidence type="ECO:0000256" key="4">
    <source>
        <dbReference type="ARBA" id="ARBA00023002"/>
    </source>
</evidence>
<dbReference type="Pfam" id="PF07992">
    <property type="entry name" value="Pyr_redox_2"/>
    <property type="match status" value="1"/>
</dbReference>
<evidence type="ECO:0000259" key="7">
    <source>
        <dbReference type="Pfam" id="PF07992"/>
    </source>
</evidence>
<evidence type="ECO:0000256" key="6">
    <source>
        <dbReference type="SAM" id="MobiDB-lite"/>
    </source>
</evidence>
<feature type="domain" description="FAD/NAD(P)-binding" evidence="7">
    <location>
        <begin position="50"/>
        <end position="380"/>
    </location>
</feature>
<name>A0A2V4NR72_9ACTN</name>
<dbReference type="EMBL" id="PYBW01000002">
    <property type="protein sequence ID" value="PYC88468.1"/>
    <property type="molecule type" value="Genomic_DNA"/>
</dbReference>
<evidence type="ECO:0000256" key="1">
    <source>
        <dbReference type="ARBA" id="ARBA00005272"/>
    </source>
</evidence>
<accession>A0A2V4NR72</accession>
<evidence type="ECO:0000256" key="3">
    <source>
        <dbReference type="ARBA" id="ARBA00022827"/>
    </source>
</evidence>
<dbReference type="InterPro" id="IPR045024">
    <property type="entry name" value="NDH-2"/>
</dbReference>
<proteinExistence type="inferred from homology"/>
<keyword evidence="9" id="KW-1185">Reference proteome</keyword>
<dbReference type="Proteomes" id="UP000248039">
    <property type="component" value="Unassembled WGS sequence"/>
</dbReference>
<comment type="caution">
    <text evidence="8">The sequence shown here is derived from an EMBL/GenBank/DDBJ whole genome shotgun (WGS) entry which is preliminary data.</text>
</comment>
<feature type="region of interest" description="Disordered" evidence="6">
    <location>
        <begin position="1"/>
        <end position="20"/>
    </location>
</feature>
<keyword evidence="5" id="KW-0520">NAD</keyword>
<dbReference type="AlphaFoldDB" id="A0A2V4NR72"/>
<dbReference type="PANTHER" id="PTHR43706">
    <property type="entry name" value="NADH DEHYDROGENASE"/>
    <property type="match status" value="1"/>
</dbReference>
<evidence type="ECO:0000256" key="2">
    <source>
        <dbReference type="ARBA" id="ARBA00022630"/>
    </source>
</evidence>
<evidence type="ECO:0000313" key="8">
    <source>
        <dbReference type="EMBL" id="PYC88468.1"/>
    </source>
</evidence>
<evidence type="ECO:0000313" key="9">
    <source>
        <dbReference type="Proteomes" id="UP000248039"/>
    </source>
</evidence>
<dbReference type="PANTHER" id="PTHR43706:SF45">
    <property type="entry name" value="NADH DEHYDROGENASE-LIKE PROTEIN RV1812C"/>
    <property type="match status" value="1"/>
</dbReference>
<reference evidence="8 9" key="1">
    <citation type="submission" date="2018-03" db="EMBL/GenBank/DDBJ databases">
        <title>Bioinformatic expansion and discovery of thiopeptide antibiotics.</title>
        <authorList>
            <person name="Schwalen C.J."/>
            <person name="Hudson G.A."/>
            <person name="Mitchell D.A."/>
        </authorList>
    </citation>
    <scope>NUCLEOTIDE SEQUENCE [LARGE SCALE GENOMIC DNA]</scope>
    <source>
        <strain evidence="8 9">ATCC 21389</strain>
    </source>
</reference>
<organism evidence="8 9">
    <name type="scientific">Streptomyces tateyamensis</name>
    <dbReference type="NCBI Taxonomy" id="565073"/>
    <lineage>
        <taxon>Bacteria</taxon>
        <taxon>Bacillati</taxon>
        <taxon>Actinomycetota</taxon>
        <taxon>Actinomycetes</taxon>
        <taxon>Kitasatosporales</taxon>
        <taxon>Streptomycetaceae</taxon>
        <taxon>Streptomyces</taxon>
    </lineage>
</organism>
<keyword evidence="2" id="KW-0285">Flavoprotein</keyword>
<keyword evidence="3" id="KW-0274">FAD</keyword>
<comment type="similarity">
    <text evidence="1">Belongs to the NADH dehydrogenase family.</text>
</comment>
<protein>
    <submittedName>
        <fullName evidence="8">NADH dehydrogenase FAD-containing subunit</fullName>
    </submittedName>
</protein>
<dbReference type="InterPro" id="IPR036188">
    <property type="entry name" value="FAD/NAD-bd_sf"/>
</dbReference>
<dbReference type="Gene3D" id="3.50.50.100">
    <property type="match status" value="1"/>
</dbReference>
<dbReference type="GO" id="GO:0003954">
    <property type="term" value="F:NADH dehydrogenase activity"/>
    <property type="evidence" value="ECO:0007669"/>
    <property type="project" value="InterPro"/>
</dbReference>